<dbReference type="SUPFAM" id="SSF56112">
    <property type="entry name" value="Protein kinase-like (PK-like)"/>
    <property type="match status" value="1"/>
</dbReference>
<dbReference type="AlphaFoldDB" id="A0A5M8FV65"/>
<feature type="domain" description="Aminoglycoside phosphotransferase" evidence="2">
    <location>
        <begin position="137"/>
        <end position="319"/>
    </location>
</feature>
<feature type="compositionally biased region" description="Low complexity" evidence="1">
    <location>
        <begin position="118"/>
        <end position="132"/>
    </location>
</feature>
<sequence length="567" mass="62377">MNNASASAATDPAASGAAGRFDRLIQGLLHPGAYPHAVGEIERIETHISVVLLAGDYAYKLKKPVDLGFLDFSTLERRRDFCHEELRLNQRLAPDYYLAVVPVTGTVDAPRLGGVGPMSGPAADSASGPASGQEQGPVLEYAVQMRRFPSSALLTCQALDGPLVDALAARIAAFHAAVPCAPPDTPYGTPEAVIAPMRANFAHSRAVVQAGQMRGALERLARWTELRFQQLRPQIEQRRRDGFVRECHGDLHRGNIARVDGDLVIFDCIEFSPMLRWIDTISELAFLGMDLRERGETALARRLLNRYLELTGDYGGLALLRFYQVYRAMVRAKVIGIRLSQGHLQPMQRQAARDELHKYLVLARRLSLRERPWICITTGVSGCGKSWLAARLCERLPLIHIRSDVERKRLFGLSPEARTSPGPDTARTGIDAGIYGADASRRTYQRLAALARQIITAGFPVLVDATFLKAAQRGAFRALAAELGCDFRILALEAPDALLRRRVAERLAAAKDASEADLRVLDHQLKTREPLTEAERRQAVTIDTSGEPDVDALVEALRNPQASVKRP</sequence>
<dbReference type="InterPro" id="IPR011009">
    <property type="entry name" value="Kinase-like_dom_sf"/>
</dbReference>
<dbReference type="SUPFAM" id="SSF52540">
    <property type="entry name" value="P-loop containing nucleoside triphosphate hydrolases"/>
    <property type="match status" value="1"/>
</dbReference>
<dbReference type="Gene3D" id="3.40.50.300">
    <property type="entry name" value="P-loop containing nucleotide triphosphate hydrolases"/>
    <property type="match status" value="1"/>
</dbReference>
<dbReference type="OrthoDB" id="9810277at2"/>
<evidence type="ECO:0000256" key="1">
    <source>
        <dbReference type="SAM" id="MobiDB-lite"/>
    </source>
</evidence>
<dbReference type="InterPro" id="IPR052732">
    <property type="entry name" value="Cell-binding_unc_protein"/>
</dbReference>
<dbReference type="RefSeq" id="WP_150089204.1">
    <property type="nucleotide sequence ID" value="NZ_VWXX01000001.1"/>
</dbReference>
<reference evidence="3 4" key="1">
    <citation type="submission" date="2019-09" db="EMBL/GenBank/DDBJ databases">
        <title>Whole-genome sequence of the purple sulfur bacterium Thiohalocapsa marina DSM 19078.</title>
        <authorList>
            <person name="Kyndt J.A."/>
            <person name="Meyer T.E."/>
        </authorList>
    </citation>
    <scope>NUCLEOTIDE SEQUENCE [LARGE SCALE GENOMIC DNA]</scope>
    <source>
        <strain evidence="3 4">DSM 19078</strain>
    </source>
</reference>
<feature type="region of interest" description="Disordered" evidence="1">
    <location>
        <begin position="114"/>
        <end position="134"/>
    </location>
</feature>
<dbReference type="InterPro" id="IPR002575">
    <property type="entry name" value="Aminoglycoside_PTrfase"/>
</dbReference>
<evidence type="ECO:0000313" key="3">
    <source>
        <dbReference type="EMBL" id="KAA6187700.1"/>
    </source>
</evidence>
<dbReference type="PANTHER" id="PTHR43883">
    <property type="entry name" value="SLR0207 PROTEIN"/>
    <property type="match status" value="1"/>
</dbReference>
<dbReference type="EMBL" id="VWXX01000001">
    <property type="protein sequence ID" value="KAA6187700.1"/>
    <property type="molecule type" value="Genomic_DNA"/>
</dbReference>
<dbReference type="InterPro" id="IPR027417">
    <property type="entry name" value="P-loop_NTPase"/>
</dbReference>
<accession>A0A5M8FV65</accession>
<proteinExistence type="predicted"/>
<evidence type="ECO:0000259" key="2">
    <source>
        <dbReference type="Pfam" id="PF01636"/>
    </source>
</evidence>
<organism evidence="3 4">
    <name type="scientific">Thiohalocapsa marina</name>
    <dbReference type="NCBI Taxonomy" id="424902"/>
    <lineage>
        <taxon>Bacteria</taxon>
        <taxon>Pseudomonadati</taxon>
        <taxon>Pseudomonadota</taxon>
        <taxon>Gammaproteobacteria</taxon>
        <taxon>Chromatiales</taxon>
        <taxon>Chromatiaceae</taxon>
        <taxon>Thiohalocapsa</taxon>
    </lineage>
</organism>
<dbReference type="Proteomes" id="UP000322981">
    <property type="component" value="Unassembled WGS sequence"/>
</dbReference>
<dbReference type="Pfam" id="PF13671">
    <property type="entry name" value="AAA_33"/>
    <property type="match status" value="1"/>
</dbReference>
<comment type="caution">
    <text evidence="3">The sequence shown here is derived from an EMBL/GenBank/DDBJ whole genome shotgun (WGS) entry which is preliminary data.</text>
</comment>
<evidence type="ECO:0000313" key="4">
    <source>
        <dbReference type="Proteomes" id="UP000322981"/>
    </source>
</evidence>
<gene>
    <name evidence="3" type="ORF">F2Q65_00185</name>
</gene>
<dbReference type="PANTHER" id="PTHR43883:SF1">
    <property type="entry name" value="GLUCONOKINASE"/>
    <property type="match status" value="1"/>
</dbReference>
<protein>
    <submittedName>
        <fullName evidence="3">AAA family ATPase</fullName>
    </submittedName>
</protein>
<keyword evidence="4" id="KW-1185">Reference proteome</keyword>
<name>A0A5M8FV65_9GAMM</name>
<dbReference type="Gene3D" id="3.90.1200.10">
    <property type="match status" value="1"/>
</dbReference>
<dbReference type="Pfam" id="PF01636">
    <property type="entry name" value="APH"/>
    <property type="match status" value="1"/>
</dbReference>